<reference evidence="2" key="1">
    <citation type="journal article" date="2019" name="Int. J. Syst. Evol. Microbiol.">
        <title>The Global Catalogue of Microorganisms (GCM) 10K type strain sequencing project: providing services to taxonomists for standard genome sequencing and annotation.</title>
        <authorList>
            <consortium name="The Broad Institute Genomics Platform"/>
            <consortium name="The Broad Institute Genome Sequencing Center for Infectious Disease"/>
            <person name="Wu L."/>
            <person name="Ma J."/>
        </authorList>
    </citation>
    <scope>NUCLEOTIDE SEQUENCE [LARGE SCALE GENOMIC DNA]</scope>
    <source>
        <strain evidence="2">JCM 18204</strain>
    </source>
</reference>
<comment type="caution">
    <text evidence="1">The sequence shown here is derived from an EMBL/GenBank/DDBJ whole genome shotgun (WGS) entry which is preliminary data.</text>
</comment>
<accession>A0ABP9AH92</accession>
<keyword evidence="2" id="KW-1185">Reference proteome</keyword>
<sequence>MTRIAHGNQRNMPQNETIFLTIFEADGVLMWFYSESIITINAPNTYIRIALINRTAAKAAIIDYASTGVSRDHSPIGKFEAGPDGQSAVFPISLLPNQLIDFGVFVSIVGDNIDRTIFCDPQASNDPIKTRAPALDRSPR</sequence>
<proteinExistence type="predicted"/>
<gene>
    <name evidence="1" type="ORF">GCM10023307_02290</name>
</gene>
<dbReference type="Proteomes" id="UP001499959">
    <property type="component" value="Unassembled WGS sequence"/>
</dbReference>
<organism evidence="1 2">
    <name type="scientific">Lysobacter hankyongensis</name>
    <dbReference type="NCBI Taxonomy" id="1176535"/>
    <lineage>
        <taxon>Bacteria</taxon>
        <taxon>Pseudomonadati</taxon>
        <taxon>Pseudomonadota</taxon>
        <taxon>Gammaproteobacteria</taxon>
        <taxon>Lysobacterales</taxon>
        <taxon>Lysobacteraceae</taxon>
        <taxon>Lysobacter</taxon>
    </lineage>
</organism>
<name>A0ABP9AH92_9GAMM</name>
<evidence type="ECO:0000313" key="2">
    <source>
        <dbReference type="Proteomes" id="UP001499959"/>
    </source>
</evidence>
<protein>
    <submittedName>
        <fullName evidence="1">Uncharacterized protein</fullName>
    </submittedName>
</protein>
<dbReference type="EMBL" id="BAABJE010000001">
    <property type="protein sequence ID" value="GAA4781475.1"/>
    <property type="molecule type" value="Genomic_DNA"/>
</dbReference>
<evidence type="ECO:0000313" key="1">
    <source>
        <dbReference type="EMBL" id="GAA4781475.1"/>
    </source>
</evidence>